<organism evidence="11 12">
    <name type="scientific">Candidatus Taylorbacteria bacterium RIFCSPLOWO2_01_FULL_45_15b</name>
    <dbReference type="NCBI Taxonomy" id="1802319"/>
    <lineage>
        <taxon>Bacteria</taxon>
        <taxon>Candidatus Tayloriibacteriota</taxon>
    </lineage>
</organism>
<name>A0A1G2ND69_9BACT</name>
<comment type="subunit">
    <text evidence="9">Forms a complex with SecD. Part of the essential Sec protein translocation apparatus which comprises SecA, SecYEG and auxiliary proteins SecDF. Other proteins may also be involved.</text>
</comment>
<dbReference type="Proteomes" id="UP000176221">
    <property type="component" value="Unassembled WGS sequence"/>
</dbReference>
<dbReference type="Gene3D" id="1.20.1640.10">
    <property type="entry name" value="Multidrug efflux transporter AcrB transmembrane domain"/>
    <property type="match status" value="1"/>
</dbReference>
<dbReference type="GO" id="GO:0005886">
    <property type="term" value="C:plasma membrane"/>
    <property type="evidence" value="ECO:0007669"/>
    <property type="project" value="UniProtKB-SubCell"/>
</dbReference>
<dbReference type="InterPro" id="IPR022646">
    <property type="entry name" value="SecD/SecF_CS"/>
</dbReference>
<feature type="transmembrane region" description="Helical" evidence="9">
    <location>
        <begin position="125"/>
        <end position="144"/>
    </location>
</feature>
<dbReference type="PANTHER" id="PTHR30081">
    <property type="entry name" value="PROTEIN-EXPORT MEMBRANE PROTEIN SEC"/>
    <property type="match status" value="1"/>
</dbReference>
<protein>
    <recommendedName>
        <fullName evidence="9">Protein-export membrane protein SecF</fullName>
    </recommendedName>
</protein>
<evidence type="ECO:0000259" key="10">
    <source>
        <dbReference type="Pfam" id="PF02355"/>
    </source>
</evidence>
<keyword evidence="6 9" id="KW-1133">Transmembrane helix</keyword>
<dbReference type="GO" id="GO:0065002">
    <property type="term" value="P:intracellular protein transmembrane transport"/>
    <property type="evidence" value="ECO:0007669"/>
    <property type="project" value="UniProtKB-UniRule"/>
</dbReference>
<feature type="transmembrane region" description="Helical" evidence="9">
    <location>
        <begin position="259"/>
        <end position="278"/>
    </location>
</feature>
<comment type="similarity">
    <text evidence="9">Belongs to the SecD/SecF family. SecF subfamily.</text>
</comment>
<evidence type="ECO:0000256" key="3">
    <source>
        <dbReference type="ARBA" id="ARBA00022475"/>
    </source>
</evidence>
<evidence type="ECO:0000313" key="12">
    <source>
        <dbReference type="Proteomes" id="UP000176221"/>
    </source>
</evidence>
<keyword evidence="2 9" id="KW-0813">Transport</keyword>
<proteinExistence type="inferred from homology"/>
<accession>A0A1G2ND69</accession>
<comment type="function">
    <text evidence="9">Part of the Sec protein translocase complex. Interacts with the SecYEG preprotein conducting channel. SecDF uses the proton motive force (PMF) to complete protein translocation after the ATP-dependent function of SecA.</text>
</comment>
<keyword evidence="7 9" id="KW-0811">Translocation</keyword>
<dbReference type="STRING" id="1802319.A2928_02615"/>
<evidence type="ECO:0000256" key="7">
    <source>
        <dbReference type="ARBA" id="ARBA00023010"/>
    </source>
</evidence>
<feature type="transmembrane region" description="Helical" evidence="9">
    <location>
        <begin position="9"/>
        <end position="30"/>
    </location>
</feature>
<evidence type="ECO:0000256" key="1">
    <source>
        <dbReference type="ARBA" id="ARBA00004651"/>
    </source>
</evidence>
<evidence type="ECO:0000313" key="11">
    <source>
        <dbReference type="EMBL" id="OHA34055.1"/>
    </source>
</evidence>
<dbReference type="AlphaFoldDB" id="A0A1G2ND69"/>
<evidence type="ECO:0000256" key="6">
    <source>
        <dbReference type="ARBA" id="ARBA00022989"/>
    </source>
</evidence>
<dbReference type="HAMAP" id="MF_01464_B">
    <property type="entry name" value="SecF_B"/>
    <property type="match status" value="1"/>
</dbReference>
<dbReference type="InterPro" id="IPR005665">
    <property type="entry name" value="SecF_bac"/>
</dbReference>
<keyword evidence="5 9" id="KW-0653">Protein transport</keyword>
<feature type="transmembrane region" description="Helical" evidence="9">
    <location>
        <begin position="164"/>
        <end position="190"/>
    </location>
</feature>
<dbReference type="SUPFAM" id="SSF82866">
    <property type="entry name" value="Multidrug efflux transporter AcrB transmembrane domain"/>
    <property type="match status" value="1"/>
</dbReference>
<dbReference type="InterPro" id="IPR022645">
    <property type="entry name" value="SecD/SecF_bac"/>
</dbReference>
<dbReference type="PANTHER" id="PTHR30081:SF8">
    <property type="entry name" value="PROTEIN TRANSLOCASE SUBUNIT SECF"/>
    <property type="match status" value="1"/>
</dbReference>
<evidence type="ECO:0000256" key="4">
    <source>
        <dbReference type="ARBA" id="ARBA00022692"/>
    </source>
</evidence>
<feature type="domain" description="Protein export membrane protein SecD/SecF C-terminal" evidence="10">
    <location>
        <begin position="162"/>
        <end position="304"/>
    </location>
</feature>
<comment type="subcellular location">
    <subcellularLocation>
        <location evidence="1 9">Cell membrane</location>
        <topology evidence="1 9">Multi-pass membrane protein</topology>
    </subcellularLocation>
</comment>
<comment type="caution">
    <text evidence="11">The sequence shown here is derived from an EMBL/GenBank/DDBJ whole genome shotgun (WGS) entry which is preliminary data.</text>
</comment>
<keyword evidence="3 9" id="KW-1003">Cell membrane</keyword>
<dbReference type="NCBIfam" id="TIGR00966">
    <property type="entry name" value="transloc_SecF"/>
    <property type="match status" value="1"/>
</dbReference>
<dbReference type="Pfam" id="PF07549">
    <property type="entry name" value="Sec_GG"/>
    <property type="match status" value="1"/>
</dbReference>
<evidence type="ECO:0000256" key="2">
    <source>
        <dbReference type="ARBA" id="ARBA00022448"/>
    </source>
</evidence>
<dbReference type="GO" id="GO:0015450">
    <property type="term" value="F:protein-transporting ATPase activity"/>
    <property type="evidence" value="ECO:0007669"/>
    <property type="project" value="InterPro"/>
</dbReference>
<reference evidence="11 12" key="1">
    <citation type="journal article" date="2016" name="Nat. Commun.">
        <title>Thousands of microbial genomes shed light on interconnected biogeochemical processes in an aquifer system.</title>
        <authorList>
            <person name="Anantharaman K."/>
            <person name="Brown C.T."/>
            <person name="Hug L.A."/>
            <person name="Sharon I."/>
            <person name="Castelle C.J."/>
            <person name="Probst A.J."/>
            <person name="Thomas B.C."/>
            <person name="Singh A."/>
            <person name="Wilkins M.J."/>
            <person name="Karaoz U."/>
            <person name="Brodie E.L."/>
            <person name="Williams K.H."/>
            <person name="Hubbard S.S."/>
            <person name="Banfield J.F."/>
        </authorList>
    </citation>
    <scope>NUCLEOTIDE SEQUENCE [LARGE SCALE GENOMIC DNA]</scope>
</reference>
<sequence>MNAVRYRKFFYTLSAIMVGLAIFSISVWGFKFGLDFTGGSLLEITYTDSRPALPEVQSSLKNAGFENASVRETGEKGYIVRTKNLSDKDIFALENGLSLGGTKSFTRDRLTSIGPVIGQELKQKAWIAIVFIILITVIYIAIAFRHVGDSLKTKSGKTISSWHYGLMSIVALVHDIAIPAGVFSVLGHFAGVEVDALFVTALLALLGYSINDTIVIFDRIRENLKKNADHSVREEFEFTVGKSLTQTYGRSINTSMTTLIVLLALLFLGGGATFYFILALTVGVVAGAYSSIFLAAPLLVTVEKWYERKK</sequence>
<dbReference type="GO" id="GO:0006605">
    <property type="term" value="P:protein targeting"/>
    <property type="evidence" value="ECO:0007669"/>
    <property type="project" value="UniProtKB-UniRule"/>
</dbReference>
<keyword evidence="8 9" id="KW-0472">Membrane</keyword>
<gene>
    <name evidence="9" type="primary">secF</name>
    <name evidence="11" type="ORF">A2928_02615</name>
</gene>
<keyword evidence="4 9" id="KW-0812">Transmembrane</keyword>
<feature type="transmembrane region" description="Helical" evidence="9">
    <location>
        <begin position="196"/>
        <end position="217"/>
    </location>
</feature>
<feature type="transmembrane region" description="Helical" evidence="9">
    <location>
        <begin position="284"/>
        <end position="302"/>
    </location>
</feature>
<dbReference type="InterPro" id="IPR048634">
    <property type="entry name" value="SecD_SecF_C"/>
</dbReference>
<dbReference type="InterPro" id="IPR022813">
    <property type="entry name" value="SecD/SecF_arch_bac"/>
</dbReference>
<dbReference type="Pfam" id="PF02355">
    <property type="entry name" value="SecD_SecF_C"/>
    <property type="match status" value="2"/>
</dbReference>
<dbReference type="PRINTS" id="PR01755">
    <property type="entry name" value="SECFTRNLCASE"/>
</dbReference>
<evidence type="ECO:0000256" key="5">
    <source>
        <dbReference type="ARBA" id="ARBA00022927"/>
    </source>
</evidence>
<feature type="domain" description="Protein export membrane protein SecD/SecF C-terminal" evidence="10">
    <location>
        <begin position="104"/>
        <end position="146"/>
    </location>
</feature>
<dbReference type="EMBL" id="MHRX01000018">
    <property type="protein sequence ID" value="OHA34055.1"/>
    <property type="molecule type" value="Genomic_DNA"/>
</dbReference>
<evidence type="ECO:0000256" key="8">
    <source>
        <dbReference type="ARBA" id="ARBA00023136"/>
    </source>
</evidence>
<evidence type="ECO:0000256" key="9">
    <source>
        <dbReference type="HAMAP-Rule" id="MF_01464"/>
    </source>
</evidence>
<dbReference type="GO" id="GO:0043952">
    <property type="term" value="P:protein transport by the Sec complex"/>
    <property type="evidence" value="ECO:0007669"/>
    <property type="project" value="UniProtKB-UniRule"/>
</dbReference>